<name>A0A1X6WSU7_9MICO</name>
<evidence type="ECO:0000256" key="1">
    <source>
        <dbReference type="SAM" id="Phobius"/>
    </source>
</evidence>
<sequence>MRKVLLGVAAAAVVVLLGLVGMRASGAVGDAVAVPGFFVLIAVAALATVAQVVLARRGSRDD</sequence>
<feature type="transmembrane region" description="Helical" evidence="1">
    <location>
        <begin position="36"/>
        <end position="55"/>
    </location>
</feature>
<gene>
    <name evidence="2" type="ORF">FM110_00230</name>
</gene>
<keyword evidence="3" id="KW-1185">Reference proteome</keyword>
<organism evidence="2 3">
    <name type="scientific">Brachybacterium nesterenkovii</name>
    <dbReference type="NCBI Taxonomy" id="47847"/>
    <lineage>
        <taxon>Bacteria</taxon>
        <taxon>Bacillati</taxon>
        <taxon>Actinomycetota</taxon>
        <taxon>Actinomycetes</taxon>
        <taxon>Micrococcales</taxon>
        <taxon>Dermabacteraceae</taxon>
        <taxon>Brachybacterium</taxon>
    </lineage>
</organism>
<evidence type="ECO:0000313" key="2">
    <source>
        <dbReference type="EMBL" id="SLM87739.1"/>
    </source>
</evidence>
<keyword evidence="1" id="KW-0812">Transmembrane</keyword>
<dbReference type="EMBL" id="FWFG01000003">
    <property type="protein sequence ID" value="SLM87739.1"/>
    <property type="molecule type" value="Genomic_DNA"/>
</dbReference>
<keyword evidence="1" id="KW-0472">Membrane</keyword>
<reference evidence="2 3" key="1">
    <citation type="submission" date="2017-02" db="EMBL/GenBank/DDBJ databases">
        <authorList>
            <person name="Peterson S.W."/>
        </authorList>
    </citation>
    <scope>NUCLEOTIDE SEQUENCE [LARGE SCALE GENOMIC DNA]</scope>
    <source>
        <strain evidence="2 3">CIP104813</strain>
    </source>
</reference>
<proteinExistence type="predicted"/>
<dbReference type="AlphaFoldDB" id="A0A1X6WSU7"/>
<protein>
    <submittedName>
        <fullName evidence="2">Uncharacterized protein</fullName>
    </submittedName>
</protein>
<keyword evidence="1" id="KW-1133">Transmembrane helix</keyword>
<dbReference type="Proteomes" id="UP000195981">
    <property type="component" value="Unassembled WGS sequence"/>
</dbReference>
<evidence type="ECO:0000313" key="3">
    <source>
        <dbReference type="Proteomes" id="UP000195981"/>
    </source>
</evidence>
<accession>A0A1X6WSU7</accession>